<sequence length="1134" mass="124227">MPIEIETLFHDLLALSDVEREARLEELRRTRPELHRELLELLGAAESSRDFLRPQTSADTTPPETLGKYAVSGELGRGAAGVVYLARDPDLGRDVALKVLVHAPSPALEEELRREARALAAIVHPNVAQVYSVETTETKERVAFLTMEFVPGAALGERVRFGALPVEVALDHGRQIASALEAAHLRGLIHRDLKPYNIRVTPDGWVKVLDFGLAFGMRQTSEGSVPSGGTPGYMSPEQCRREALDPRSDLWSFGAVLFECLTGEPAIEGSEIHEVFAANRAGHVDLTRLPRSVPSRTVHLLERALDPNPSTRLDSATTARQVLEEELLRLRALSFVLAEGMHVPAEAPRPGKDVESSVAQGNLPRPLSSFIGRADWLEQTTKRVHGHTLVTVTGPGGVGKTRTSIELAHRVRPSFPGGVWIVDLASVGRGIDAPAAVLRALGISELSGTGQPRTPAQGVAAMFSENAGLLLVDNCEHVVDGIARFLEDLLTRESKLTVLTTSRTPIGVPGEEVVILPPLSTAGLSQAREGEPASESRRELESEAIELYLQRARSRAPSFEIDEDGLATIREICLRLDGLPLAIELAASQARSLPLGETLRRVREGRSLGAPTTAPQRHQSLKDLVAWSHRLLRPKEQALLERMTVFRGGCTLAAIEAVCGDWGGIERWEVCDLVARLVEASLVEPVDLNLADTDRGETRYRLLETIRMFCAEELTRRPDSRELALQLETAYLEFVSRLIVVRPEEDGPTRTVWLTRIGPDYPNVLHALDTALDRGRLDIAYQCGDLLTYYWFQSGQWTVGRRWLDRILEARSRHQEAERREGSQLGEVPTASAIDAVDAERANGHRAAEARFLAQSGFLDSVLGRGTTPSEELEAAIEICADIEDHSAIAFVQQIAGITCWKRMELDNARTHILQSLHHAKMADDRGAVVAAYGNLGVIESAAGNNERSLEYYEQHLAESRKMGDHGAVAAALGNIAWANWALGRLELAMASMREVVALFSASDNLPNLVMARANLGEILLSAGDLDGARKELLESGRLRIEIGDQVGLATSIFSLCRVTERRGRIEEAAALACVVDGLGGRNIMTYPGQVMTSEEWKAALLTRLSDAARLEARNRLAGKDLTEVFRIAEEWSR</sequence>
<dbReference type="SUPFAM" id="SSF56112">
    <property type="entry name" value="Protein kinase-like (PK-like)"/>
    <property type="match status" value="1"/>
</dbReference>
<dbReference type="Gene3D" id="3.40.50.300">
    <property type="entry name" value="P-loop containing nucleotide triphosphate hydrolases"/>
    <property type="match status" value="1"/>
</dbReference>
<dbReference type="InterPro" id="IPR019734">
    <property type="entry name" value="TPR_rpt"/>
</dbReference>
<dbReference type="AlphaFoldDB" id="A0A956NBE8"/>
<accession>A0A956NBE8</accession>
<organism evidence="2 3">
    <name type="scientific">Eiseniibacteriota bacterium</name>
    <dbReference type="NCBI Taxonomy" id="2212470"/>
    <lineage>
        <taxon>Bacteria</taxon>
        <taxon>Candidatus Eiseniibacteriota</taxon>
    </lineage>
</organism>
<dbReference type="Pfam" id="PF25872">
    <property type="entry name" value="HTH_77"/>
    <property type="match status" value="1"/>
</dbReference>
<dbReference type="Gene3D" id="3.30.200.20">
    <property type="entry name" value="Phosphorylase Kinase, domain 1"/>
    <property type="match status" value="1"/>
</dbReference>
<evidence type="ECO:0000259" key="1">
    <source>
        <dbReference type="PROSITE" id="PS50011"/>
    </source>
</evidence>
<dbReference type="Gene3D" id="1.10.510.10">
    <property type="entry name" value="Transferase(Phosphotransferase) domain 1"/>
    <property type="match status" value="1"/>
</dbReference>
<dbReference type="SMART" id="SM00028">
    <property type="entry name" value="TPR"/>
    <property type="match status" value="2"/>
</dbReference>
<dbReference type="Proteomes" id="UP000739538">
    <property type="component" value="Unassembled WGS sequence"/>
</dbReference>
<name>A0A956NBE8_UNCEI</name>
<gene>
    <name evidence="2" type="ORF">KDA27_05570</name>
</gene>
<keyword evidence="2" id="KW-0418">Kinase</keyword>
<dbReference type="EMBL" id="JAGQHS010000018">
    <property type="protein sequence ID" value="MCA9755251.1"/>
    <property type="molecule type" value="Genomic_DNA"/>
</dbReference>
<dbReference type="PROSITE" id="PS50011">
    <property type="entry name" value="PROTEIN_KINASE_DOM"/>
    <property type="match status" value="1"/>
</dbReference>
<dbReference type="InterPro" id="IPR027417">
    <property type="entry name" value="P-loop_NTPase"/>
</dbReference>
<dbReference type="Pfam" id="PF13424">
    <property type="entry name" value="TPR_12"/>
    <property type="match status" value="1"/>
</dbReference>
<feature type="domain" description="Protein kinase" evidence="1">
    <location>
        <begin position="69"/>
        <end position="328"/>
    </location>
</feature>
<keyword evidence="2" id="KW-0808">Transferase</keyword>
<dbReference type="PANTHER" id="PTHR47691:SF3">
    <property type="entry name" value="HTH-TYPE TRANSCRIPTIONAL REGULATOR RV0890C-RELATED"/>
    <property type="match status" value="1"/>
</dbReference>
<evidence type="ECO:0000313" key="3">
    <source>
        <dbReference type="Proteomes" id="UP000739538"/>
    </source>
</evidence>
<proteinExistence type="predicted"/>
<dbReference type="CDD" id="cd14014">
    <property type="entry name" value="STKc_PknB_like"/>
    <property type="match status" value="1"/>
</dbReference>
<protein>
    <submittedName>
        <fullName evidence="2">Protein kinase</fullName>
    </submittedName>
</protein>
<dbReference type="InterPro" id="IPR011009">
    <property type="entry name" value="Kinase-like_dom_sf"/>
</dbReference>
<dbReference type="InterPro" id="IPR000719">
    <property type="entry name" value="Prot_kinase_dom"/>
</dbReference>
<reference evidence="2" key="2">
    <citation type="journal article" date="2021" name="Microbiome">
        <title>Successional dynamics and alternative stable states in a saline activated sludge microbial community over 9 years.</title>
        <authorList>
            <person name="Wang Y."/>
            <person name="Ye J."/>
            <person name="Ju F."/>
            <person name="Liu L."/>
            <person name="Boyd J.A."/>
            <person name="Deng Y."/>
            <person name="Parks D.H."/>
            <person name="Jiang X."/>
            <person name="Yin X."/>
            <person name="Woodcroft B.J."/>
            <person name="Tyson G.W."/>
            <person name="Hugenholtz P."/>
            <person name="Polz M.F."/>
            <person name="Zhang T."/>
        </authorList>
    </citation>
    <scope>NUCLEOTIDE SEQUENCE</scope>
    <source>
        <strain evidence="2">HKST-UBA02</strain>
    </source>
</reference>
<comment type="caution">
    <text evidence="2">The sequence shown here is derived from an EMBL/GenBank/DDBJ whole genome shotgun (WGS) entry which is preliminary data.</text>
</comment>
<dbReference type="GO" id="GO:0005524">
    <property type="term" value="F:ATP binding"/>
    <property type="evidence" value="ECO:0007669"/>
    <property type="project" value="InterPro"/>
</dbReference>
<dbReference type="PANTHER" id="PTHR47691">
    <property type="entry name" value="REGULATOR-RELATED"/>
    <property type="match status" value="1"/>
</dbReference>
<dbReference type="SMART" id="SM00220">
    <property type="entry name" value="S_TKc"/>
    <property type="match status" value="1"/>
</dbReference>
<dbReference type="InterPro" id="IPR058852">
    <property type="entry name" value="HTH_77"/>
</dbReference>
<dbReference type="Gene3D" id="1.25.40.10">
    <property type="entry name" value="Tetratricopeptide repeat domain"/>
    <property type="match status" value="1"/>
</dbReference>
<dbReference type="Pfam" id="PF00069">
    <property type="entry name" value="Pkinase"/>
    <property type="match status" value="1"/>
</dbReference>
<dbReference type="SUPFAM" id="SSF52540">
    <property type="entry name" value="P-loop containing nucleoside triphosphate hydrolases"/>
    <property type="match status" value="1"/>
</dbReference>
<reference evidence="2" key="1">
    <citation type="submission" date="2020-04" db="EMBL/GenBank/DDBJ databases">
        <authorList>
            <person name="Zhang T."/>
        </authorList>
    </citation>
    <scope>NUCLEOTIDE SEQUENCE</scope>
    <source>
        <strain evidence="2">HKST-UBA02</strain>
    </source>
</reference>
<dbReference type="SUPFAM" id="SSF48452">
    <property type="entry name" value="TPR-like"/>
    <property type="match status" value="1"/>
</dbReference>
<dbReference type="InterPro" id="IPR011990">
    <property type="entry name" value="TPR-like_helical_dom_sf"/>
</dbReference>
<evidence type="ECO:0000313" key="2">
    <source>
        <dbReference type="EMBL" id="MCA9755251.1"/>
    </source>
</evidence>
<dbReference type="GO" id="GO:0004672">
    <property type="term" value="F:protein kinase activity"/>
    <property type="evidence" value="ECO:0007669"/>
    <property type="project" value="InterPro"/>
</dbReference>